<evidence type="ECO:0000256" key="5">
    <source>
        <dbReference type="ARBA" id="ARBA00023242"/>
    </source>
</evidence>
<dbReference type="GO" id="GO:0000981">
    <property type="term" value="F:DNA-binding transcription factor activity, RNA polymerase II-specific"/>
    <property type="evidence" value="ECO:0007669"/>
    <property type="project" value="InterPro"/>
</dbReference>
<dbReference type="EMBL" id="ML769490">
    <property type="protein sequence ID" value="KAE9397945.1"/>
    <property type="molecule type" value="Genomic_DNA"/>
</dbReference>
<dbReference type="PANTHER" id="PTHR47338">
    <property type="entry name" value="ZN(II)2CYS6 TRANSCRIPTION FACTOR (EUROFUNG)-RELATED"/>
    <property type="match status" value="1"/>
</dbReference>
<dbReference type="PROSITE" id="PS50048">
    <property type="entry name" value="ZN2_CY6_FUNGAL_2"/>
    <property type="match status" value="1"/>
</dbReference>
<evidence type="ECO:0000256" key="4">
    <source>
        <dbReference type="ARBA" id="ARBA00023163"/>
    </source>
</evidence>
<dbReference type="Pfam" id="PF00172">
    <property type="entry name" value="Zn_clus"/>
    <property type="match status" value="1"/>
</dbReference>
<accession>A0A6A4HM61</accession>
<dbReference type="AlphaFoldDB" id="A0A6A4HM61"/>
<dbReference type="OrthoDB" id="2309723at2759"/>
<dbReference type="InterPro" id="IPR036864">
    <property type="entry name" value="Zn2-C6_fun-type_DNA-bd_sf"/>
</dbReference>
<sequence length="526" mass="58577">MSSLPRGLACLNCRHRKIRCDGQRPKCSPCLNSDISNDCEYRNEQTAEVQPLEYHISALKAHIQELEVGETSTTLKGTGHDLQTGSEVYLHAAPSFTAQISASGLQDIPPVLSQLLLHNFIHKSCSLGIFLDKERFKNSLVLNAEGERPTFALLNTSYLWGMLLSSFENHTGQESILVSRALQSSAHALLENHHQKVLQCIQSEVLLANYFYFAGRILEGKYHTTAAASLVLSSGIHKIRTSSPDASGYLNLNPLAEPRDAIEEGERINAFWTVLTLDAFWNTVHGVPSSIPYTTPMARVDTPWPRTMEEYTQFPFDPDFRSSRTVEQFLSGVLDNGIRGSITSSRANFARAAILFERATFTGIQLLSNPHSQQSQANFTSLDTLIQRFVASVLPPGRAFGVPLDYQFCVHSLAHAADIQLHFPFASQNNISRTRIFTAAKAIVNLIDTWGHVLELDYINPMLPVIWTIACKVFVDDSIRMQYFEARALCERVKAAMERYSFSLMKFQLAQVIKASASSFPASQAA</sequence>
<evidence type="ECO:0000313" key="8">
    <source>
        <dbReference type="Proteomes" id="UP000799118"/>
    </source>
</evidence>
<evidence type="ECO:0000313" key="7">
    <source>
        <dbReference type="EMBL" id="KAE9397945.1"/>
    </source>
</evidence>
<organism evidence="7 8">
    <name type="scientific">Gymnopus androsaceus JB14</name>
    <dbReference type="NCBI Taxonomy" id="1447944"/>
    <lineage>
        <taxon>Eukaryota</taxon>
        <taxon>Fungi</taxon>
        <taxon>Dikarya</taxon>
        <taxon>Basidiomycota</taxon>
        <taxon>Agaricomycotina</taxon>
        <taxon>Agaricomycetes</taxon>
        <taxon>Agaricomycetidae</taxon>
        <taxon>Agaricales</taxon>
        <taxon>Marasmiineae</taxon>
        <taxon>Omphalotaceae</taxon>
        <taxon>Gymnopus</taxon>
    </lineage>
</organism>
<keyword evidence="5" id="KW-0539">Nucleus</keyword>
<dbReference type="Proteomes" id="UP000799118">
    <property type="component" value="Unassembled WGS sequence"/>
</dbReference>
<evidence type="ECO:0000256" key="3">
    <source>
        <dbReference type="ARBA" id="ARBA00023015"/>
    </source>
</evidence>
<evidence type="ECO:0000256" key="1">
    <source>
        <dbReference type="ARBA" id="ARBA00004123"/>
    </source>
</evidence>
<keyword evidence="2" id="KW-0479">Metal-binding</keyword>
<dbReference type="PANTHER" id="PTHR47338:SF29">
    <property type="entry name" value="ZN(2)-C6 FUNGAL-TYPE DOMAIN-CONTAINING PROTEIN"/>
    <property type="match status" value="1"/>
</dbReference>
<keyword evidence="3" id="KW-0805">Transcription regulation</keyword>
<dbReference type="GO" id="GO:0005634">
    <property type="term" value="C:nucleus"/>
    <property type="evidence" value="ECO:0007669"/>
    <property type="project" value="UniProtKB-SubCell"/>
</dbReference>
<dbReference type="Gene3D" id="4.10.240.10">
    <property type="entry name" value="Zn(2)-C6 fungal-type DNA-binding domain"/>
    <property type="match status" value="1"/>
</dbReference>
<dbReference type="CDD" id="cd12148">
    <property type="entry name" value="fungal_TF_MHR"/>
    <property type="match status" value="1"/>
</dbReference>
<dbReference type="GO" id="GO:0006351">
    <property type="term" value="P:DNA-templated transcription"/>
    <property type="evidence" value="ECO:0007669"/>
    <property type="project" value="InterPro"/>
</dbReference>
<dbReference type="CDD" id="cd00067">
    <property type="entry name" value="GAL4"/>
    <property type="match status" value="1"/>
</dbReference>
<dbReference type="PROSITE" id="PS00463">
    <property type="entry name" value="ZN2_CY6_FUNGAL_1"/>
    <property type="match status" value="1"/>
</dbReference>
<dbReference type="InterPro" id="IPR050815">
    <property type="entry name" value="TF_fung"/>
</dbReference>
<name>A0A6A4HM61_9AGAR</name>
<comment type="subcellular location">
    <subcellularLocation>
        <location evidence="1">Nucleus</location>
    </subcellularLocation>
</comment>
<reference evidence="7" key="1">
    <citation type="journal article" date="2019" name="Environ. Microbiol.">
        <title>Fungal ecological strategies reflected in gene transcription - a case study of two litter decomposers.</title>
        <authorList>
            <person name="Barbi F."/>
            <person name="Kohler A."/>
            <person name="Barry K."/>
            <person name="Baskaran P."/>
            <person name="Daum C."/>
            <person name="Fauchery L."/>
            <person name="Ihrmark K."/>
            <person name="Kuo A."/>
            <person name="LaButti K."/>
            <person name="Lipzen A."/>
            <person name="Morin E."/>
            <person name="Grigoriev I.V."/>
            <person name="Henrissat B."/>
            <person name="Lindahl B."/>
            <person name="Martin F."/>
        </authorList>
    </citation>
    <scope>NUCLEOTIDE SEQUENCE</scope>
    <source>
        <strain evidence="7">JB14</strain>
    </source>
</reference>
<dbReference type="GO" id="GO:0003677">
    <property type="term" value="F:DNA binding"/>
    <property type="evidence" value="ECO:0007669"/>
    <property type="project" value="InterPro"/>
</dbReference>
<dbReference type="Pfam" id="PF04082">
    <property type="entry name" value="Fungal_trans"/>
    <property type="match status" value="1"/>
</dbReference>
<dbReference type="GO" id="GO:0008270">
    <property type="term" value="F:zinc ion binding"/>
    <property type="evidence" value="ECO:0007669"/>
    <property type="project" value="InterPro"/>
</dbReference>
<gene>
    <name evidence="7" type="ORF">BT96DRAFT_1020480</name>
</gene>
<proteinExistence type="predicted"/>
<keyword evidence="8" id="KW-1185">Reference proteome</keyword>
<feature type="domain" description="Zn(2)-C6 fungal-type" evidence="6">
    <location>
        <begin position="9"/>
        <end position="41"/>
    </location>
</feature>
<keyword evidence="4" id="KW-0804">Transcription</keyword>
<evidence type="ECO:0000256" key="2">
    <source>
        <dbReference type="ARBA" id="ARBA00022723"/>
    </source>
</evidence>
<dbReference type="SMART" id="SM00066">
    <property type="entry name" value="GAL4"/>
    <property type="match status" value="1"/>
</dbReference>
<dbReference type="SUPFAM" id="SSF57701">
    <property type="entry name" value="Zn2/Cys6 DNA-binding domain"/>
    <property type="match status" value="1"/>
</dbReference>
<dbReference type="InterPro" id="IPR001138">
    <property type="entry name" value="Zn2Cys6_DnaBD"/>
</dbReference>
<protein>
    <recommendedName>
        <fullName evidence="6">Zn(2)-C6 fungal-type domain-containing protein</fullName>
    </recommendedName>
</protein>
<evidence type="ECO:0000259" key="6">
    <source>
        <dbReference type="PROSITE" id="PS50048"/>
    </source>
</evidence>
<dbReference type="InterPro" id="IPR007219">
    <property type="entry name" value="XnlR_reg_dom"/>
</dbReference>